<evidence type="ECO:0000256" key="9">
    <source>
        <dbReference type="PIRSR" id="PIRSR615500-1"/>
    </source>
</evidence>
<dbReference type="EMBL" id="WHWC01000008">
    <property type="protein sequence ID" value="KAG8377586.1"/>
    <property type="molecule type" value="Genomic_DNA"/>
</dbReference>
<evidence type="ECO:0000259" key="12">
    <source>
        <dbReference type="Pfam" id="PF00082"/>
    </source>
</evidence>
<gene>
    <name evidence="15" type="ORF">BUALT_Bualt08G0048500</name>
</gene>
<evidence type="ECO:0000256" key="6">
    <source>
        <dbReference type="ARBA" id="ARBA00022801"/>
    </source>
</evidence>
<evidence type="ECO:0000256" key="1">
    <source>
        <dbReference type="ARBA" id="ARBA00004613"/>
    </source>
</evidence>
<evidence type="ECO:0008006" key="17">
    <source>
        <dbReference type="Google" id="ProtNLM"/>
    </source>
</evidence>
<proteinExistence type="inferred from homology"/>
<feature type="domain" description="Inhibitor I9" evidence="13">
    <location>
        <begin position="25"/>
        <end position="101"/>
    </location>
</feature>
<dbReference type="InterPro" id="IPR015500">
    <property type="entry name" value="Peptidase_S8_subtilisin-rel"/>
</dbReference>
<dbReference type="PANTHER" id="PTHR10795">
    <property type="entry name" value="PROPROTEIN CONVERTASE SUBTILISIN/KEXIN"/>
    <property type="match status" value="1"/>
</dbReference>
<dbReference type="Proteomes" id="UP000826271">
    <property type="component" value="Unassembled WGS sequence"/>
</dbReference>
<dbReference type="InterPro" id="IPR045051">
    <property type="entry name" value="SBT"/>
</dbReference>
<evidence type="ECO:0000256" key="5">
    <source>
        <dbReference type="ARBA" id="ARBA00022729"/>
    </source>
</evidence>
<dbReference type="SUPFAM" id="SSF52743">
    <property type="entry name" value="Subtilisin-like"/>
    <property type="match status" value="1"/>
</dbReference>
<dbReference type="PROSITE" id="PS00137">
    <property type="entry name" value="SUBTILASE_HIS"/>
    <property type="match status" value="1"/>
</dbReference>
<dbReference type="InterPro" id="IPR036852">
    <property type="entry name" value="Peptidase_S8/S53_dom_sf"/>
</dbReference>
<dbReference type="InterPro" id="IPR037045">
    <property type="entry name" value="S8pro/Inhibitor_I9_sf"/>
</dbReference>
<dbReference type="Gene3D" id="3.40.50.200">
    <property type="entry name" value="Peptidase S8/S53 domain"/>
    <property type="match status" value="1"/>
</dbReference>
<evidence type="ECO:0000256" key="7">
    <source>
        <dbReference type="ARBA" id="ARBA00022825"/>
    </source>
</evidence>
<feature type="signal peptide" evidence="11">
    <location>
        <begin position="1"/>
        <end position="23"/>
    </location>
</feature>
<comment type="caution">
    <text evidence="15">The sequence shown here is derived from an EMBL/GenBank/DDBJ whole genome shotgun (WGS) entry which is preliminary data.</text>
</comment>
<accession>A0AAV6X451</accession>
<evidence type="ECO:0000313" key="16">
    <source>
        <dbReference type="Proteomes" id="UP000826271"/>
    </source>
</evidence>
<evidence type="ECO:0000256" key="11">
    <source>
        <dbReference type="SAM" id="SignalP"/>
    </source>
</evidence>
<evidence type="ECO:0000256" key="4">
    <source>
        <dbReference type="ARBA" id="ARBA00022670"/>
    </source>
</evidence>
<dbReference type="InterPro" id="IPR022398">
    <property type="entry name" value="Peptidase_S8_His-AS"/>
</dbReference>
<reference evidence="15" key="1">
    <citation type="submission" date="2019-10" db="EMBL/GenBank/DDBJ databases">
        <authorList>
            <person name="Zhang R."/>
            <person name="Pan Y."/>
            <person name="Wang J."/>
            <person name="Ma R."/>
            <person name="Yu S."/>
        </authorList>
    </citation>
    <scope>NUCLEOTIDE SEQUENCE</scope>
    <source>
        <strain evidence="15">LA-IB0</strain>
        <tissue evidence="15">Leaf</tissue>
    </source>
</reference>
<dbReference type="Gene3D" id="3.30.70.80">
    <property type="entry name" value="Peptidase S8 propeptide/proteinase inhibitor I9"/>
    <property type="match status" value="1"/>
</dbReference>
<feature type="chain" id="PRO_5043451084" description="Subtilisin-like protease" evidence="11">
    <location>
        <begin position="24"/>
        <end position="706"/>
    </location>
</feature>
<dbReference type="Gene3D" id="2.60.40.2310">
    <property type="match status" value="1"/>
</dbReference>
<dbReference type="Pfam" id="PF05922">
    <property type="entry name" value="Inhibitor_I9"/>
    <property type="match status" value="1"/>
</dbReference>
<dbReference type="PROSITE" id="PS51892">
    <property type="entry name" value="SUBTILASE"/>
    <property type="match status" value="1"/>
</dbReference>
<evidence type="ECO:0000313" key="15">
    <source>
        <dbReference type="EMBL" id="KAG8377586.1"/>
    </source>
</evidence>
<dbReference type="FunFam" id="3.30.70.80:FF:000003">
    <property type="entry name" value="Subtilisin-like protease SBT1.9"/>
    <property type="match status" value="1"/>
</dbReference>
<evidence type="ECO:0000256" key="2">
    <source>
        <dbReference type="ARBA" id="ARBA00011073"/>
    </source>
</evidence>
<feature type="active site" description="Charge relay system" evidence="9 10">
    <location>
        <position position="134"/>
    </location>
</feature>
<dbReference type="InterPro" id="IPR023828">
    <property type="entry name" value="Peptidase_S8_Ser-AS"/>
</dbReference>
<sequence length="706" mass="76034">MALFTSFLCLISVLAAQLALSHSETYIVHMDSTLLPTPFSSHHHYYTSLLTSVSNYKHSEPIYSYNNAIHGFTANLSPSELDAIKKAPGYLSSTRDEPLKLLTTHSLDFLGLNSLYGAWPASDFGRDVIIGIVDTRIWPESKSFSEDGMTKIPARWKGGCYGGTNFSTSLCDRKLIGARFFNKGFRAANPNITLIDSARDLHGHGTHVSSTAAGNYVQGASYFGYGIGTSKGAAPRARLAMYALGFTREEGFYSSDVIAATDSAITDGIDVLSLSIVSSGPLYRDPVSIATFAAVKNGIFISRAAGNDGLSLKNILSGAPWVLTVGAGTTDRDFRGTIILERDKVSGKIVLCQANLIDEDDALTVPKDFKGTRVAGAVIIVNSSDLPLVEIDFPAIFVNPENGKLNQDYVSGSHEPKAILYFKETLHGRKSAPKVAYYSSRGPSPTSPLILKPDLIAPGDAIIASSQEKYPVNFLVEGNRINSFGVASGTSMAAPHAAGVAALLKGAHPDWSPTAIRSAMMTTADVLDNSLNPIEEWGSNRAATPLAMGAGHVNPNKALDPGLIYDADTQDYINFLCALNLTSKRIRAITRSSYNCSNPTIDLNYPTFLAYFNCMNGTKSVQFQRTLTNVAKTMSSYSAILDKVQGFELTVVPKTLVFKDKNEKQSYRLKIHGPCLPKGTVLHGSVTWVENGGQHAVKSTIVIVNV</sequence>
<dbReference type="Pfam" id="PF00082">
    <property type="entry name" value="Peptidase_S8"/>
    <property type="match status" value="1"/>
</dbReference>
<protein>
    <recommendedName>
        <fullName evidence="17">Subtilisin-like protease</fullName>
    </recommendedName>
</protein>
<keyword evidence="4 10" id="KW-0645">Protease</keyword>
<name>A0AAV6X451_9LAMI</name>
<dbReference type="InterPro" id="IPR010259">
    <property type="entry name" value="S8pro/Inhibitor_I9"/>
</dbReference>
<organism evidence="15 16">
    <name type="scientific">Buddleja alternifolia</name>
    <dbReference type="NCBI Taxonomy" id="168488"/>
    <lineage>
        <taxon>Eukaryota</taxon>
        <taxon>Viridiplantae</taxon>
        <taxon>Streptophyta</taxon>
        <taxon>Embryophyta</taxon>
        <taxon>Tracheophyta</taxon>
        <taxon>Spermatophyta</taxon>
        <taxon>Magnoliopsida</taxon>
        <taxon>eudicotyledons</taxon>
        <taxon>Gunneridae</taxon>
        <taxon>Pentapetalae</taxon>
        <taxon>asterids</taxon>
        <taxon>lamiids</taxon>
        <taxon>Lamiales</taxon>
        <taxon>Scrophulariaceae</taxon>
        <taxon>Buddlejeae</taxon>
        <taxon>Buddleja</taxon>
    </lineage>
</organism>
<dbReference type="CDD" id="cd04852">
    <property type="entry name" value="Peptidases_S8_3"/>
    <property type="match status" value="1"/>
</dbReference>
<keyword evidence="3" id="KW-0964">Secreted</keyword>
<dbReference type="Pfam" id="PF17766">
    <property type="entry name" value="fn3_6"/>
    <property type="match status" value="1"/>
</dbReference>
<dbReference type="GO" id="GO:0004252">
    <property type="term" value="F:serine-type endopeptidase activity"/>
    <property type="evidence" value="ECO:0007669"/>
    <property type="project" value="UniProtKB-UniRule"/>
</dbReference>
<evidence type="ECO:0000259" key="13">
    <source>
        <dbReference type="Pfam" id="PF05922"/>
    </source>
</evidence>
<evidence type="ECO:0000256" key="8">
    <source>
        <dbReference type="ARBA" id="ARBA00023180"/>
    </source>
</evidence>
<feature type="domain" description="Peptidase S8/S53" evidence="12">
    <location>
        <begin position="125"/>
        <end position="531"/>
    </location>
</feature>
<dbReference type="InterPro" id="IPR000209">
    <property type="entry name" value="Peptidase_S8/S53_dom"/>
</dbReference>
<dbReference type="PRINTS" id="PR00723">
    <property type="entry name" value="SUBTILISIN"/>
</dbReference>
<keyword evidence="16" id="KW-1185">Reference proteome</keyword>
<dbReference type="GO" id="GO:0006508">
    <property type="term" value="P:proteolysis"/>
    <property type="evidence" value="ECO:0007669"/>
    <property type="project" value="UniProtKB-KW"/>
</dbReference>
<dbReference type="PROSITE" id="PS00138">
    <property type="entry name" value="SUBTILASE_SER"/>
    <property type="match status" value="1"/>
</dbReference>
<dbReference type="InterPro" id="IPR034197">
    <property type="entry name" value="Peptidases_S8_3"/>
</dbReference>
<keyword evidence="6 10" id="KW-0378">Hydrolase</keyword>
<evidence type="ECO:0000256" key="3">
    <source>
        <dbReference type="ARBA" id="ARBA00022525"/>
    </source>
</evidence>
<dbReference type="FunFam" id="3.40.50.200:FF:000006">
    <property type="entry name" value="Subtilisin-like protease SBT1.5"/>
    <property type="match status" value="1"/>
</dbReference>
<feature type="active site" description="Charge relay system" evidence="9 10">
    <location>
        <position position="491"/>
    </location>
</feature>
<evidence type="ECO:0000259" key="14">
    <source>
        <dbReference type="Pfam" id="PF17766"/>
    </source>
</evidence>
<keyword evidence="8" id="KW-0325">Glycoprotein</keyword>
<dbReference type="InterPro" id="IPR041469">
    <property type="entry name" value="Subtilisin-like_FN3"/>
</dbReference>
<dbReference type="GO" id="GO:0005576">
    <property type="term" value="C:extracellular region"/>
    <property type="evidence" value="ECO:0007669"/>
    <property type="project" value="UniProtKB-SubCell"/>
</dbReference>
<evidence type="ECO:0000256" key="10">
    <source>
        <dbReference type="PROSITE-ProRule" id="PRU01240"/>
    </source>
</evidence>
<feature type="active site" description="Charge relay system" evidence="9 10">
    <location>
        <position position="204"/>
    </location>
</feature>
<keyword evidence="7 10" id="KW-0720">Serine protease</keyword>
<keyword evidence="5 11" id="KW-0732">Signal</keyword>
<feature type="domain" description="Subtilisin-like protease fibronectin type-III" evidence="14">
    <location>
        <begin position="602"/>
        <end position="703"/>
    </location>
</feature>
<dbReference type="AlphaFoldDB" id="A0AAV6X451"/>
<comment type="subcellular location">
    <subcellularLocation>
        <location evidence="1">Secreted</location>
    </subcellularLocation>
</comment>
<comment type="similarity">
    <text evidence="2 10">Belongs to the peptidase S8 family.</text>
</comment>